<evidence type="ECO:0000259" key="5">
    <source>
        <dbReference type="PROSITE" id="PS51296"/>
    </source>
</evidence>
<dbReference type="AlphaFoldDB" id="A0A7J5DY23"/>
<reference evidence="6 7" key="1">
    <citation type="submission" date="2019-09" db="EMBL/GenBank/DDBJ databases">
        <title>Pimelobacter sp. isolated from Paulinella.</title>
        <authorList>
            <person name="Jeong S.E."/>
        </authorList>
    </citation>
    <scope>NUCLEOTIDE SEQUENCE [LARGE SCALE GENOMIC DNA]</scope>
    <source>
        <strain evidence="6 7">Pch-N</strain>
    </source>
</reference>
<dbReference type="SUPFAM" id="SSF50022">
    <property type="entry name" value="ISP domain"/>
    <property type="match status" value="1"/>
</dbReference>
<name>A0A7J5DY23_NOCSI</name>
<dbReference type="Gene3D" id="2.102.10.10">
    <property type="entry name" value="Rieske [2Fe-2S] iron-sulphur domain"/>
    <property type="match status" value="1"/>
</dbReference>
<dbReference type="RefSeq" id="WP_151578477.1">
    <property type="nucleotide sequence ID" value="NZ_WBVM01000001.1"/>
</dbReference>
<dbReference type="GO" id="GO:0004497">
    <property type="term" value="F:monooxygenase activity"/>
    <property type="evidence" value="ECO:0007669"/>
    <property type="project" value="UniProtKB-ARBA"/>
</dbReference>
<gene>
    <name evidence="6" type="ORF">F9L07_02975</name>
</gene>
<dbReference type="InterPro" id="IPR036922">
    <property type="entry name" value="Rieske_2Fe-2S_sf"/>
</dbReference>
<proteinExistence type="predicted"/>
<dbReference type="PROSITE" id="PS51296">
    <property type="entry name" value="RIESKE"/>
    <property type="match status" value="1"/>
</dbReference>
<keyword evidence="1" id="KW-0001">2Fe-2S</keyword>
<evidence type="ECO:0000256" key="1">
    <source>
        <dbReference type="ARBA" id="ARBA00022714"/>
    </source>
</evidence>
<dbReference type="GO" id="GO:0016705">
    <property type="term" value="F:oxidoreductase activity, acting on paired donors, with incorporation or reduction of molecular oxygen"/>
    <property type="evidence" value="ECO:0007669"/>
    <property type="project" value="UniProtKB-ARBA"/>
</dbReference>
<evidence type="ECO:0000256" key="2">
    <source>
        <dbReference type="ARBA" id="ARBA00022723"/>
    </source>
</evidence>
<dbReference type="Proteomes" id="UP000449906">
    <property type="component" value="Unassembled WGS sequence"/>
</dbReference>
<organism evidence="6 7">
    <name type="scientific">Nocardioides simplex</name>
    <name type="common">Arthrobacter simplex</name>
    <dbReference type="NCBI Taxonomy" id="2045"/>
    <lineage>
        <taxon>Bacteria</taxon>
        <taxon>Bacillati</taxon>
        <taxon>Actinomycetota</taxon>
        <taxon>Actinomycetes</taxon>
        <taxon>Propionibacteriales</taxon>
        <taxon>Nocardioidaceae</taxon>
        <taxon>Pimelobacter</taxon>
    </lineage>
</organism>
<evidence type="ECO:0000313" key="7">
    <source>
        <dbReference type="Proteomes" id="UP000449906"/>
    </source>
</evidence>
<protein>
    <submittedName>
        <fullName evidence="6">Non-heme iron oxygenase ferredoxin subunit</fullName>
    </submittedName>
</protein>
<comment type="caution">
    <text evidence="6">The sequence shown here is derived from an EMBL/GenBank/DDBJ whole genome shotgun (WGS) entry which is preliminary data.</text>
</comment>
<evidence type="ECO:0000313" key="6">
    <source>
        <dbReference type="EMBL" id="KAB2810922.1"/>
    </source>
</evidence>
<dbReference type="EMBL" id="WBVM01000001">
    <property type="protein sequence ID" value="KAB2810922.1"/>
    <property type="molecule type" value="Genomic_DNA"/>
</dbReference>
<dbReference type="Pfam" id="PF00355">
    <property type="entry name" value="Rieske"/>
    <property type="match status" value="1"/>
</dbReference>
<sequence length="115" mass="12206">MTGLPGTRTVLCQLADLLPGSMLPVRIDGVEPLAVYNIGGEVHVTADTCSHAQAFLTDGDLEGDRVVCPAHWAEFEVRSGKPLCFPATKPVAVYPAWIEDDQVLADLTSTKEGAA</sequence>
<dbReference type="CDD" id="cd03528">
    <property type="entry name" value="Rieske_RO_ferredoxin"/>
    <property type="match status" value="1"/>
</dbReference>
<dbReference type="GO" id="GO:0046872">
    <property type="term" value="F:metal ion binding"/>
    <property type="evidence" value="ECO:0007669"/>
    <property type="project" value="UniProtKB-KW"/>
</dbReference>
<keyword evidence="3" id="KW-0408">Iron</keyword>
<feature type="domain" description="Rieske" evidence="5">
    <location>
        <begin position="9"/>
        <end position="105"/>
    </location>
</feature>
<evidence type="ECO:0000256" key="3">
    <source>
        <dbReference type="ARBA" id="ARBA00023004"/>
    </source>
</evidence>
<keyword evidence="2" id="KW-0479">Metal-binding</keyword>
<dbReference type="GO" id="GO:0051537">
    <property type="term" value="F:2 iron, 2 sulfur cluster binding"/>
    <property type="evidence" value="ECO:0007669"/>
    <property type="project" value="UniProtKB-KW"/>
</dbReference>
<evidence type="ECO:0000256" key="4">
    <source>
        <dbReference type="ARBA" id="ARBA00023014"/>
    </source>
</evidence>
<accession>A0A7J5DY23</accession>
<dbReference type="InterPro" id="IPR017941">
    <property type="entry name" value="Rieske_2Fe-2S"/>
</dbReference>
<keyword evidence="4" id="KW-0411">Iron-sulfur</keyword>